<keyword evidence="3" id="KW-1185">Reference proteome</keyword>
<reference evidence="3" key="1">
    <citation type="submission" date="2016-03" db="EMBL/GenBank/DDBJ databases">
        <authorList>
            <person name="Guldener U."/>
        </authorList>
    </citation>
    <scope>NUCLEOTIDE SEQUENCE [LARGE SCALE GENOMIC DNA]</scope>
    <source>
        <strain evidence="3">04CH-RAC-A.6.1</strain>
    </source>
</reference>
<feature type="region of interest" description="Disordered" evidence="1">
    <location>
        <begin position="95"/>
        <end position="124"/>
    </location>
</feature>
<sequence>MQTKSLSMPNLVKIGRDNTIDKNEIDNSGREISHRGNLLDLTLPKFTEVTNQLDILENFGSIWLISLVKCLRSSTSTASSKYRFPCTRRNRRVLSDRKHDCRNASGSSIHPPTRPLQGPLVIQL</sequence>
<evidence type="ECO:0000313" key="3">
    <source>
        <dbReference type="Proteomes" id="UP000178912"/>
    </source>
</evidence>
<dbReference type="EMBL" id="FJUX01000090">
    <property type="protein sequence ID" value="CZT06914.1"/>
    <property type="molecule type" value="Genomic_DNA"/>
</dbReference>
<organism evidence="2 3">
    <name type="scientific">Rhynchosporium agropyri</name>
    <dbReference type="NCBI Taxonomy" id="914238"/>
    <lineage>
        <taxon>Eukaryota</taxon>
        <taxon>Fungi</taxon>
        <taxon>Dikarya</taxon>
        <taxon>Ascomycota</taxon>
        <taxon>Pezizomycotina</taxon>
        <taxon>Leotiomycetes</taxon>
        <taxon>Helotiales</taxon>
        <taxon>Ploettnerulaceae</taxon>
        <taxon>Rhynchosporium</taxon>
    </lineage>
</organism>
<name>A0A1E1L985_9HELO</name>
<dbReference type="AlphaFoldDB" id="A0A1E1L985"/>
<evidence type="ECO:0000313" key="2">
    <source>
        <dbReference type="EMBL" id="CZT06914.1"/>
    </source>
</evidence>
<accession>A0A1E1L985</accession>
<dbReference type="Proteomes" id="UP000178912">
    <property type="component" value="Unassembled WGS sequence"/>
</dbReference>
<protein>
    <submittedName>
        <fullName evidence="2">Uncharacterized protein</fullName>
    </submittedName>
</protein>
<evidence type="ECO:0000256" key="1">
    <source>
        <dbReference type="SAM" id="MobiDB-lite"/>
    </source>
</evidence>
<dbReference type="OrthoDB" id="3561772at2759"/>
<proteinExistence type="predicted"/>
<gene>
    <name evidence="2" type="ORF">RAG0_12515</name>
</gene>